<sequence length="80" mass="8774">MRSARCKSRRQADAWVSASAKAIAPVAADEMKRLTIDIPAALHRKVKAVCATEGVKMADVVRELLVKKWKSVTTHGRFVG</sequence>
<dbReference type="Pfam" id="PF09274">
    <property type="entry name" value="ParG"/>
    <property type="match status" value="1"/>
</dbReference>
<dbReference type="InterPro" id="IPR013321">
    <property type="entry name" value="Arc_rbn_hlx_hlx"/>
</dbReference>
<dbReference type="AlphaFoldDB" id="A0A1J5QV96"/>
<dbReference type="InterPro" id="IPR015354">
    <property type="entry name" value="DNA_partition_ParG"/>
</dbReference>
<proteinExistence type="predicted"/>
<comment type="caution">
    <text evidence="1">The sequence shown here is derived from an EMBL/GenBank/DDBJ whole genome shotgun (WGS) entry which is preliminary data.</text>
</comment>
<accession>A0A1J5QV96</accession>
<dbReference type="GO" id="GO:0006355">
    <property type="term" value="P:regulation of DNA-templated transcription"/>
    <property type="evidence" value="ECO:0007669"/>
    <property type="project" value="InterPro"/>
</dbReference>
<reference evidence="1" key="1">
    <citation type="submission" date="2016-10" db="EMBL/GenBank/DDBJ databases">
        <title>Sequence of Gallionella enrichment culture.</title>
        <authorList>
            <person name="Poehlein A."/>
            <person name="Muehling M."/>
            <person name="Daniel R."/>
        </authorList>
    </citation>
    <scope>NUCLEOTIDE SEQUENCE</scope>
</reference>
<dbReference type="InterPro" id="IPR010985">
    <property type="entry name" value="Ribbon_hlx_hlx"/>
</dbReference>
<protein>
    <recommendedName>
        <fullName evidence="2">ParG</fullName>
    </recommendedName>
</protein>
<name>A0A1J5QV96_9ZZZZ</name>
<dbReference type="Gene3D" id="1.10.1220.10">
    <property type="entry name" value="Met repressor-like"/>
    <property type="match status" value="1"/>
</dbReference>
<gene>
    <name evidence="1" type="ORF">GALL_309140</name>
</gene>
<evidence type="ECO:0008006" key="2">
    <source>
        <dbReference type="Google" id="ProtNLM"/>
    </source>
</evidence>
<evidence type="ECO:0000313" key="1">
    <source>
        <dbReference type="EMBL" id="OIQ87226.1"/>
    </source>
</evidence>
<organism evidence="1">
    <name type="scientific">mine drainage metagenome</name>
    <dbReference type="NCBI Taxonomy" id="410659"/>
    <lineage>
        <taxon>unclassified sequences</taxon>
        <taxon>metagenomes</taxon>
        <taxon>ecological metagenomes</taxon>
    </lineage>
</organism>
<dbReference type="SUPFAM" id="SSF47598">
    <property type="entry name" value="Ribbon-helix-helix"/>
    <property type="match status" value="1"/>
</dbReference>
<dbReference type="EMBL" id="MLJW01000433">
    <property type="protein sequence ID" value="OIQ87226.1"/>
    <property type="molecule type" value="Genomic_DNA"/>
</dbReference>